<reference evidence="4 5" key="1">
    <citation type="submission" date="2018-12" db="EMBL/GenBank/DDBJ databases">
        <authorList>
            <person name="Chong R.A."/>
        </authorList>
    </citation>
    <scope>NUCLEOTIDE SEQUENCE [LARGE SCALE GENOMIC DNA]</scope>
    <source>
        <strain evidence="4 5">Aar</strain>
    </source>
</reference>
<reference evidence="4 5" key="2">
    <citation type="submission" date="2019-05" db="EMBL/GenBank/DDBJ databases">
        <title>Genome evolution of the obligate endosymbiont Buchnera aphidicola.</title>
        <authorList>
            <person name="Moran N.A."/>
        </authorList>
    </citation>
    <scope>NUCLEOTIDE SEQUENCE [LARGE SCALE GENOMIC DNA]</scope>
    <source>
        <strain evidence="4 5">Aar</strain>
    </source>
</reference>
<feature type="binding site" evidence="3">
    <location>
        <position position="178"/>
    </location>
    <ligand>
        <name>dCTP</name>
        <dbReference type="ChEBI" id="CHEBI:61481"/>
    </ligand>
</feature>
<dbReference type="InterPro" id="IPR036157">
    <property type="entry name" value="dUTPase-like_sf"/>
</dbReference>
<dbReference type="RefSeq" id="WP_158364056.1">
    <property type="nucleotide sequence ID" value="NZ_CP034900.1"/>
</dbReference>
<comment type="pathway">
    <text evidence="3">Pyrimidine metabolism; dUMP biosynthesis; dUMP from dCTP (dUTP route): step 1/2.</text>
</comment>
<comment type="catalytic activity">
    <reaction evidence="3">
        <text>dCTP + H2O + H(+) = dUTP + NH4(+)</text>
        <dbReference type="Rhea" id="RHEA:22680"/>
        <dbReference type="ChEBI" id="CHEBI:15377"/>
        <dbReference type="ChEBI" id="CHEBI:15378"/>
        <dbReference type="ChEBI" id="CHEBI:28938"/>
        <dbReference type="ChEBI" id="CHEBI:61481"/>
        <dbReference type="ChEBI" id="CHEBI:61555"/>
        <dbReference type="EC" id="3.5.4.13"/>
    </reaction>
</comment>
<feature type="binding site" evidence="3">
    <location>
        <position position="128"/>
    </location>
    <ligand>
        <name>dCTP</name>
        <dbReference type="ChEBI" id="CHEBI:61481"/>
    </ligand>
</feature>
<dbReference type="Pfam" id="PF22769">
    <property type="entry name" value="DCD"/>
    <property type="match status" value="1"/>
</dbReference>
<gene>
    <name evidence="3" type="primary">dcd</name>
    <name evidence="4" type="ORF">D9V59_00520</name>
</gene>
<dbReference type="GO" id="GO:0006226">
    <property type="term" value="P:dUMP biosynthetic process"/>
    <property type="evidence" value="ECO:0007669"/>
    <property type="project" value="UniProtKB-UniPathway"/>
</dbReference>
<feature type="active site" description="Proton donor/acceptor" evidence="3">
    <location>
        <position position="138"/>
    </location>
</feature>
<comment type="function">
    <text evidence="3">Catalyzes the deamination of dCTP to dUTP.</text>
</comment>
<evidence type="ECO:0000256" key="1">
    <source>
        <dbReference type="ARBA" id="ARBA00022801"/>
    </source>
</evidence>
<dbReference type="InterPro" id="IPR033704">
    <property type="entry name" value="dUTPase_trimeric"/>
</dbReference>
<proteinExistence type="inferred from homology"/>
<evidence type="ECO:0000256" key="3">
    <source>
        <dbReference type="HAMAP-Rule" id="MF_00146"/>
    </source>
</evidence>
<dbReference type="GO" id="GO:0006229">
    <property type="term" value="P:dUTP biosynthetic process"/>
    <property type="evidence" value="ECO:0007669"/>
    <property type="project" value="UniProtKB-UniRule"/>
</dbReference>
<dbReference type="EMBL" id="CP034900">
    <property type="protein sequence ID" value="QCI15800.1"/>
    <property type="molecule type" value="Genomic_DNA"/>
</dbReference>
<evidence type="ECO:0000256" key="2">
    <source>
        <dbReference type="ARBA" id="ARBA00023080"/>
    </source>
</evidence>
<evidence type="ECO:0000313" key="5">
    <source>
        <dbReference type="Proteomes" id="UP000298654"/>
    </source>
</evidence>
<dbReference type="AlphaFoldDB" id="A0A4D6XM13"/>
<comment type="subunit">
    <text evidence="3">Homotrimer.</text>
</comment>
<accession>A0A4D6XM13</accession>
<name>A0A4D6XM13_9GAMM</name>
<dbReference type="CDD" id="cd07557">
    <property type="entry name" value="trimeric_dUTPase"/>
    <property type="match status" value="1"/>
</dbReference>
<dbReference type="GO" id="GO:0000166">
    <property type="term" value="F:nucleotide binding"/>
    <property type="evidence" value="ECO:0007669"/>
    <property type="project" value="UniProtKB-KW"/>
</dbReference>
<comment type="similarity">
    <text evidence="3">Belongs to the dCTP deaminase family.</text>
</comment>
<dbReference type="PANTHER" id="PTHR42680">
    <property type="entry name" value="DCTP DEAMINASE"/>
    <property type="match status" value="1"/>
</dbReference>
<dbReference type="HAMAP" id="MF_00146">
    <property type="entry name" value="dCTP_deaminase"/>
    <property type="match status" value="1"/>
</dbReference>
<dbReference type="Proteomes" id="UP000298654">
    <property type="component" value="Chromosome"/>
</dbReference>
<comment type="caution">
    <text evidence="3">Lacks conserved residue(s) required for the propagation of feature annotation.</text>
</comment>
<dbReference type="SUPFAM" id="SSF51283">
    <property type="entry name" value="dUTPase-like"/>
    <property type="match status" value="1"/>
</dbReference>
<dbReference type="OrthoDB" id="9780956at2"/>
<protein>
    <recommendedName>
        <fullName evidence="3">dCTP deaminase</fullName>
        <ecNumber evidence="3">3.5.4.13</ecNumber>
    </recommendedName>
    <alternativeName>
        <fullName evidence="3">Deoxycytidine triphosphate deaminase</fullName>
    </alternativeName>
</protein>
<dbReference type="UniPathway" id="UPA00610">
    <property type="reaction ID" value="UER00665"/>
</dbReference>
<sequence length="193" mass="21915">MRLCDQDIEKWLKRKGLIIKPYPKKEFIHGVTVDIHLGNKFRFFNNYKRSYIDLSTSNVNIELSLKDAMSNEIAFSKEKPLFLQPGSLVLSSTFESITIPDNLVGWLDGRSSLARLGLMIHATAHRIDPGWKGNIVLEIFNAGKLTLALYPKIKIAALSFEALNQAVLRPYNIRNKAKYKSQNGVIPSRIDLE</sequence>
<dbReference type="PANTHER" id="PTHR42680:SF3">
    <property type="entry name" value="DCTP DEAMINASE"/>
    <property type="match status" value="1"/>
</dbReference>
<dbReference type="GO" id="GO:0008829">
    <property type="term" value="F:dCTP deaminase activity"/>
    <property type="evidence" value="ECO:0007669"/>
    <property type="project" value="UniProtKB-UniRule"/>
</dbReference>
<keyword evidence="1 3" id="KW-0378">Hydrolase</keyword>
<dbReference type="EC" id="3.5.4.13" evidence="3"/>
<organism evidence="4 5">
    <name type="scientific">Buchnera aphidicola</name>
    <name type="common">Artemisaphis artemisicola</name>
    <dbReference type="NCBI Taxonomy" id="1241836"/>
    <lineage>
        <taxon>Bacteria</taxon>
        <taxon>Pseudomonadati</taxon>
        <taxon>Pseudomonadota</taxon>
        <taxon>Gammaproteobacteria</taxon>
        <taxon>Enterobacterales</taxon>
        <taxon>Erwiniaceae</taxon>
        <taxon>Buchnera</taxon>
    </lineage>
</organism>
<keyword evidence="3" id="KW-0547">Nucleotide-binding</keyword>
<dbReference type="InterPro" id="IPR011962">
    <property type="entry name" value="dCTP_deaminase"/>
</dbReference>
<keyword evidence="2 3" id="KW-0546">Nucleotide metabolism</keyword>
<dbReference type="GO" id="GO:0015949">
    <property type="term" value="P:nucleobase-containing small molecule interconversion"/>
    <property type="evidence" value="ECO:0007669"/>
    <property type="project" value="TreeGrafter"/>
</dbReference>
<feature type="binding site" evidence="3">
    <location>
        <position position="182"/>
    </location>
    <ligand>
        <name>dCTP</name>
        <dbReference type="ChEBI" id="CHEBI:61481"/>
    </ligand>
</feature>
<feature type="binding site" evidence="3">
    <location>
        <begin position="110"/>
        <end position="115"/>
    </location>
    <ligand>
        <name>dCTP</name>
        <dbReference type="ChEBI" id="CHEBI:61481"/>
    </ligand>
</feature>
<dbReference type="Gene3D" id="2.70.40.10">
    <property type="match status" value="1"/>
</dbReference>
<feature type="binding site" evidence="3">
    <location>
        <position position="171"/>
    </location>
    <ligand>
        <name>dCTP</name>
        <dbReference type="ChEBI" id="CHEBI:61481"/>
    </ligand>
</feature>
<feature type="binding site" evidence="3">
    <location>
        <begin position="136"/>
        <end position="138"/>
    </location>
    <ligand>
        <name>dCTP</name>
        <dbReference type="ChEBI" id="CHEBI:61481"/>
    </ligand>
</feature>
<dbReference type="NCBIfam" id="TIGR02274">
    <property type="entry name" value="dCTP_deam"/>
    <property type="match status" value="1"/>
</dbReference>
<evidence type="ECO:0000313" key="4">
    <source>
        <dbReference type="EMBL" id="QCI15800.1"/>
    </source>
</evidence>